<reference evidence="14" key="1">
    <citation type="submission" date="2021-12" db="EMBL/GenBank/DDBJ databases">
        <title>Prjna785345.</title>
        <authorList>
            <person name="Rujirawat T."/>
            <person name="Krajaejun T."/>
        </authorList>
    </citation>
    <scope>NUCLEOTIDE SEQUENCE</scope>
    <source>
        <strain evidence="14">Pi057C3</strain>
    </source>
</reference>
<evidence type="ECO:0000256" key="11">
    <source>
        <dbReference type="ARBA" id="ARBA00044632"/>
    </source>
</evidence>
<comment type="subcellular location">
    <subcellularLocation>
        <location evidence="1">Nucleus</location>
    </subcellularLocation>
</comment>
<evidence type="ECO:0000256" key="6">
    <source>
        <dbReference type="ARBA" id="ARBA00023204"/>
    </source>
</evidence>
<dbReference type="GO" id="GO:0006285">
    <property type="term" value="P:base-excision repair, AP site formation"/>
    <property type="evidence" value="ECO:0007669"/>
    <property type="project" value="TreeGrafter"/>
</dbReference>
<evidence type="ECO:0000256" key="12">
    <source>
        <dbReference type="SAM" id="MobiDB-lite"/>
    </source>
</evidence>
<dbReference type="GO" id="GO:0034039">
    <property type="term" value="F:8-oxo-7,8-dihydroguanine DNA N-glycosylase activity"/>
    <property type="evidence" value="ECO:0007669"/>
    <property type="project" value="TreeGrafter"/>
</dbReference>
<dbReference type="SUPFAM" id="SSF48150">
    <property type="entry name" value="DNA-glycosylase"/>
    <property type="match status" value="1"/>
</dbReference>
<dbReference type="FunFam" id="1.10.1670.10:FF:000005">
    <property type="entry name" value="N-glycosylase/DNA lyase OGG1"/>
    <property type="match status" value="1"/>
</dbReference>
<dbReference type="InterPro" id="IPR011257">
    <property type="entry name" value="DNA_glycosylase"/>
</dbReference>
<feature type="region of interest" description="Disordered" evidence="12">
    <location>
        <begin position="395"/>
        <end position="418"/>
    </location>
</feature>
<dbReference type="Pfam" id="PF00730">
    <property type="entry name" value="HhH-GPD"/>
    <property type="match status" value="1"/>
</dbReference>
<sequence length="418" mass="47019">MATEAEAPTSTKAIRVGRRTSSRASAGAMAPAVDERQRPRATKRRKTSAASVDDEPRRTTPSRSESDSEALSSLEWRDLCSTTELSCVRTLTSGQVFTWHQDTATKDWVGVVQDYIFRLREREQRVQFQCVYPPNVSDTDAHAVLVDYFRLEVLASPLYKQWSEPNDRMSKIIRSLPGLRIIRQDPVECLFAFICSSNNNIQRITQMITKLKTTYGTFLWEDPRSKQPYYAFPTPDVLAKTAEESVLRSLGFGYRAPFIIKSSQLLVSLGGREYLMRLRDKSPASDDLSSVADDEYAEKLMVFAGVGRKVADCIGLFSLDKLHAIPVDTHVWQIACREFDASLKTKKSITPSVYRAVGDHFRRRFSPFAGWAHSVLFTGDLSEFQTQLPADLQHRKRGTAKKNAKSATHVISASSSSD</sequence>
<feature type="region of interest" description="Disordered" evidence="12">
    <location>
        <begin position="1"/>
        <end position="69"/>
    </location>
</feature>
<comment type="similarity">
    <text evidence="2">Belongs to the type-1 OGG1 family.</text>
</comment>
<feature type="domain" description="HhH-GPD" evidence="13">
    <location>
        <begin position="195"/>
        <end position="381"/>
    </location>
</feature>
<dbReference type="EC" id="4.2.99.18" evidence="3"/>
<dbReference type="SMART" id="SM00478">
    <property type="entry name" value="ENDO3c"/>
    <property type="match status" value="1"/>
</dbReference>
<protein>
    <recommendedName>
        <fullName evidence="3">DNA-(apurinic or apyrimidinic site) lyase</fullName>
        <ecNumber evidence="3">4.2.99.18</ecNumber>
    </recommendedName>
</protein>
<dbReference type="GO" id="GO:0006289">
    <property type="term" value="P:nucleotide-excision repair"/>
    <property type="evidence" value="ECO:0007669"/>
    <property type="project" value="InterPro"/>
</dbReference>
<dbReference type="Gene3D" id="1.10.1670.10">
    <property type="entry name" value="Helix-hairpin-Helix base-excision DNA repair enzymes (C-terminal)"/>
    <property type="match status" value="1"/>
</dbReference>
<keyword evidence="5" id="KW-0378">Hydrolase</keyword>
<proteinExistence type="inferred from homology"/>
<dbReference type="InterPro" id="IPR003265">
    <property type="entry name" value="HhH-GPD_domain"/>
</dbReference>
<dbReference type="AlphaFoldDB" id="A0AAD5LGF4"/>
<comment type="caution">
    <text evidence="14">The sequence shown here is derived from an EMBL/GenBank/DDBJ whole genome shotgun (WGS) entry which is preliminary data.</text>
</comment>
<keyword evidence="10" id="KW-0326">Glycosidase</keyword>
<dbReference type="InterPro" id="IPR012904">
    <property type="entry name" value="OGG_N"/>
</dbReference>
<dbReference type="InterPro" id="IPR023170">
    <property type="entry name" value="HhH_base_excis_C"/>
</dbReference>
<dbReference type="SUPFAM" id="SSF55945">
    <property type="entry name" value="TATA-box binding protein-like"/>
    <property type="match status" value="1"/>
</dbReference>
<dbReference type="PANTHER" id="PTHR10242">
    <property type="entry name" value="8-OXOGUANINE DNA GLYCOSYLASE"/>
    <property type="match status" value="1"/>
</dbReference>
<keyword evidence="15" id="KW-1185">Reference proteome</keyword>
<keyword evidence="9" id="KW-0511">Multifunctional enzyme</keyword>
<gene>
    <name evidence="14" type="ORF">P43SY_003443</name>
</gene>
<evidence type="ECO:0000256" key="1">
    <source>
        <dbReference type="ARBA" id="ARBA00004123"/>
    </source>
</evidence>
<dbReference type="GO" id="GO:0140078">
    <property type="term" value="F:class I DNA-(apurinic or apyrimidinic site) endonuclease activity"/>
    <property type="evidence" value="ECO:0007669"/>
    <property type="project" value="UniProtKB-EC"/>
</dbReference>
<dbReference type="Pfam" id="PF07934">
    <property type="entry name" value="OGG_N"/>
    <property type="match status" value="1"/>
</dbReference>
<name>A0AAD5LGF4_PYTIN</name>
<keyword evidence="6" id="KW-0234">DNA repair</keyword>
<dbReference type="GO" id="GO:0003684">
    <property type="term" value="F:damaged DNA binding"/>
    <property type="evidence" value="ECO:0007669"/>
    <property type="project" value="InterPro"/>
</dbReference>
<dbReference type="GO" id="GO:0005634">
    <property type="term" value="C:nucleus"/>
    <property type="evidence" value="ECO:0007669"/>
    <property type="project" value="UniProtKB-SubCell"/>
</dbReference>
<dbReference type="CDD" id="cd00056">
    <property type="entry name" value="ENDO3c"/>
    <property type="match status" value="1"/>
</dbReference>
<evidence type="ECO:0000259" key="13">
    <source>
        <dbReference type="SMART" id="SM00478"/>
    </source>
</evidence>
<evidence type="ECO:0000256" key="9">
    <source>
        <dbReference type="ARBA" id="ARBA00023268"/>
    </source>
</evidence>
<dbReference type="InterPro" id="IPR052054">
    <property type="entry name" value="Oxidative_DNA_repair_enzyme"/>
</dbReference>
<dbReference type="PANTHER" id="PTHR10242:SF2">
    <property type="entry name" value="N-GLYCOSYLASE_DNA LYASE"/>
    <property type="match status" value="1"/>
</dbReference>
<keyword evidence="8" id="KW-0539">Nucleus</keyword>
<keyword evidence="4" id="KW-0227">DNA damage</keyword>
<keyword evidence="7" id="KW-0456">Lyase</keyword>
<dbReference type="EMBL" id="JAKCXM010000246">
    <property type="protein sequence ID" value="KAJ0397568.1"/>
    <property type="molecule type" value="Genomic_DNA"/>
</dbReference>
<evidence type="ECO:0000256" key="2">
    <source>
        <dbReference type="ARBA" id="ARBA00010679"/>
    </source>
</evidence>
<evidence type="ECO:0000313" key="14">
    <source>
        <dbReference type="EMBL" id="KAJ0397568.1"/>
    </source>
</evidence>
<evidence type="ECO:0000313" key="15">
    <source>
        <dbReference type="Proteomes" id="UP001209570"/>
    </source>
</evidence>
<feature type="compositionally biased region" description="Basic residues" evidence="12">
    <location>
        <begin position="395"/>
        <end position="404"/>
    </location>
</feature>
<dbReference type="Proteomes" id="UP001209570">
    <property type="component" value="Unassembled WGS sequence"/>
</dbReference>
<evidence type="ECO:0000256" key="7">
    <source>
        <dbReference type="ARBA" id="ARBA00023239"/>
    </source>
</evidence>
<comment type="catalytic activity">
    <reaction evidence="11">
        <text>2'-deoxyribonucleotide-(2'-deoxyribose 5'-phosphate)-2'-deoxyribonucleotide-DNA = a 3'-end 2'-deoxyribonucleotide-(2,3-dehydro-2,3-deoxyribose 5'-phosphate)-DNA + a 5'-end 5'-phospho-2'-deoxyribonucleoside-DNA + H(+)</text>
        <dbReference type="Rhea" id="RHEA:66592"/>
        <dbReference type="Rhea" id="RHEA-COMP:13180"/>
        <dbReference type="Rhea" id="RHEA-COMP:16897"/>
        <dbReference type="Rhea" id="RHEA-COMP:17067"/>
        <dbReference type="ChEBI" id="CHEBI:15378"/>
        <dbReference type="ChEBI" id="CHEBI:136412"/>
        <dbReference type="ChEBI" id="CHEBI:157695"/>
        <dbReference type="ChEBI" id="CHEBI:167181"/>
        <dbReference type="EC" id="4.2.99.18"/>
    </reaction>
</comment>
<dbReference type="Gene3D" id="3.30.310.40">
    <property type="match status" value="1"/>
</dbReference>
<accession>A0AAD5LGF4</accession>
<evidence type="ECO:0000256" key="10">
    <source>
        <dbReference type="ARBA" id="ARBA00023295"/>
    </source>
</evidence>
<organism evidence="14 15">
    <name type="scientific">Pythium insidiosum</name>
    <name type="common">Pythiosis disease agent</name>
    <dbReference type="NCBI Taxonomy" id="114742"/>
    <lineage>
        <taxon>Eukaryota</taxon>
        <taxon>Sar</taxon>
        <taxon>Stramenopiles</taxon>
        <taxon>Oomycota</taxon>
        <taxon>Peronosporomycetes</taxon>
        <taxon>Pythiales</taxon>
        <taxon>Pythiaceae</taxon>
        <taxon>Pythium</taxon>
    </lineage>
</organism>
<dbReference type="Gene3D" id="1.10.340.30">
    <property type="entry name" value="Hypothetical protein, domain 2"/>
    <property type="match status" value="1"/>
</dbReference>
<evidence type="ECO:0000256" key="8">
    <source>
        <dbReference type="ARBA" id="ARBA00023242"/>
    </source>
</evidence>
<evidence type="ECO:0000256" key="5">
    <source>
        <dbReference type="ARBA" id="ARBA00022801"/>
    </source>
</evidence>
<evidence type="ECO:0000256" key="3">
    <source>
        <dbReference type="ARBA" id="ARBA00012720"/>
    </source>
</evidence>
<evidence type="ECO:0000256" key="4">
    <source>
        <dbReference type="ARBA" id="ARBA00022763"/>
    </source>
</evidence>